<evidence type="ECO:0000259" key="2">
    <source>
        <dbReference type="PROSITE" id="PS50181"/>
    </source>
</evidence>
<dbReference type="InterPro" id="IPR036047">
    <property type="entry name" value="F-box-like_dom_sf"/>
</dbReference>
<dbReference type="InParanoid" id="A0A200R969"/>
<dbReference type="AlphaFoldDB" id="A0A200R969"/>
<dbReference type="STRING" id="56857.A0A200R969"/>
<name>A0A200R969_MACCD</name>
<dbReference type="InterPro" id="IPR013187">
    <property type="entry name" value="F-box-assoc_dom_typ3"/>
</dbReference>
<organism evidence="3 4">
    <name type="scientific">Macleaya cordata</name>
    <name type="common">Five-seeded plume-poppy</name>
    <name type="synonym">Bocconia cordata</name>
    <dbReference type="NCBI Taxonomy" id="56857"/>
    <lineage>
        <taxon>Eukaryota</taxon>
        <taxon>Viridiplantae</taxon>
        <taxon>Streptophyta</taxon>
        <taxon>Embryophyta</taxon>
        <taxon>Tracheophyta</taxon>
        <taxon>Spermatophyta</taxon>
        <taxon>Magnoliopsida</taxon>
        <taxon>Ranunculales</taxon>
        <taxon>Papaveraceae</taxon>
        <taxon>Papaveroideae</taxon>
        <taxon>Macleaya</taxon>
    </lineage>
</organism>
<comment type="caution">
    <text evidence="3">The sequence shown here is derived from an EMBL/GenBank/DDBJ whole genome shotgun (WGS) entry which is preliminary data.</text>
</comment>
<evidence type="ECO:0000313" key="3">
    <source>
        <dbReference type="EMBL" id="OVA19248.1"/>
    </source>
</evidence>
<dbReference type="Proteomes" id="UP000195402">
    <property type="component" value="Unassembled WGS sequence"/>
</dbReference>
<evidence type="ECO:0000313" key="4">
    <source>
        <dbReference type="Proteomes" id="UP000195402"/>
    </source>
</evidence>
<dbReference type="Gene3D" id="1.20.1280.50">
    <property type="match status" value="1"/>
</dbReference>
<dbReference type="InterPro" id="IPR050796">
    <property type="entry name" value="SCF_F-box_component"/>
</dbReference>
<dbReference type="Pfam" id="PF08268">
    <property type="entry name" value="FBA_3"/>
    <property type="match status" value="1"/>
</dbReference>
<proteinExistence type="predicted"/>
<dbReference type="SMART" id="SM00256">
    <property type="entry name" value="FBOX"/>
    <property type="match status" value="1"/>
</dbReference>
<dbReference type="OrthoDB" id="591557at2759"/>
<feature type="domain" description="F-box" evidence="2">
    <location>
        <begin position="1"/>
        <end position="49"/>
    </location>
</feature>
<feature type="region of interest" description="Disordered" evidence="1">
    <location>
        <begin position="401"/>
        <end position="423"/>
    </location>
</feature>
<dbReference type="PANTHER" id="PTHR31672:SF13">
    <property type="entry name" value="F-BOX PROTEIN CPR30-LIKE"/>
    <property type="match status" value="1"/>
</dbReference>
<dbReference type="PANTHER" id="PTHR31672">
    <property type="entry name" value="BNACNNG10540D PROTEIN"/>
    <property type="match status" value="1"/>
</dbReference>
<evidence type="ECO:0000256" key="1">
    <source>
        <dbReference type="SAM" id="MobiDB-lite"/>
    </source>
</evidence>
<dbReference type="EMBL" id="MVGT01000213">
    <property type="protein sequence ID" value="OVA19248.1"/>
    <property type="molecule type" value="Genomic_DNA"/>
</dbReference>
<reference evidence="3 4" key="1">
    <citation type="journal article" date="2017" name="Mol. Plant">
        <title>The Genome of Medicinal Plant Macleaya cordata Provides New Insights into Benzylisoquinoline Alkaloids Metabolism.</title>
        <authorList>
            <person name="Liu X."/>
            <person name="Liu Y."/>
            <person name="Huang P."/>
            <person name="Ma Y."/>
            <person name="Qing Z."/>
            <person name="Tang Q."/>
            <person name="Cao H."/>
            <person name="Cheng P."/>
            <person name="Zheng Y."/>
            <person name="Yuan Z."/>
            <person name="Zhou Y."/>
            <person name="Liu J."/>
            <person name="Tang Z."/>
            <person name="Zhuo Y."/>
            <person name="Zhang Y."/>
            <person name="Yu L."/>
            <person name="Huang J."/>
            <person name="Yang P."/>
            <person name="Peng Q."/>
            <person name="Zhang J."/>
            <person name="Jiang W."/>
            <person name="Zhang Z."/>
            <person name="Lin K."/>
            <person name="Ro D.K."/>
            <person name="Chen X."/>
            <person name="Xiong X."/>
            <person name="Shang Y."/>
            <person name="Huang S."/>
            <person name="Zeng J."/>
        </authorList>
    </citation>
    <scope>NUCLEOTIDE SEQUENCE [LARGE SCALE GENOMIC DNA]</scope>
    <source>
        <strain evidence="4">cv. BLH2017</strain>
        <tissue evidence="3">Root</tissue>
    </source>
</reference>
<dbReference type="NCBIfam" id="TIGR01640">
    <property type="entry name" value="F_box_assoc_1"/>
    <property type="match status" value="1"/>
</dbReference>
<dbReference type="PROSITE" id="PS50181">
    <property type="entry name" value="FBOX"/>
    <property type="match status" value="1"/>
</dbReference>
<dbReference type="InterPro" id="IPR001810">
    <property type="entry name" value="F-box_dom"/>
</dbReference>
<keyword evidence="4" id="KW-1185">Reference proteome</keyword>
<sequence length="423" mass="47487">MENLLPEEITLDILSRLPAVSVPPSSQVCKTWRRLIHGTEFADAHLRRLLQQQHQQFQQQFYHEDLDQDDNLYHKASSSNNNNNNGGRGGGGGGGGGATKVSFIFLAGKSNVKPGYNSIYYGDYYYNEGLCYKTVKSLKENRIKHLNTRAIVGSCNGLICFCSENIGLIGNDPVYIINPITWEEVNLPKFINNCSNSKHGPFLSQSFVMVSGFGYLPSTNEYKVVRISYRNTQPSGNVGRVQVYTLGSGSGWRKKGTISAYLLRPGSKFPSPGVFVDGALHWLDFKNFRIVAFDLADEEFFVYPSPTCFQSQHNAIFYYLTVLGGCLCVVHQNRRISLDIWSLKKKKKNSSDGTKEQDCEWSCKREFSIAWEPEYTHNYEPFALMNSGELLFCSAQSQKSNSRRAGSQPSEQGKQFLSSGLVL</sequence>
<gene>
    <name evidence="3" type="ORF">BVC80_521g45</name>
</gene>
<protein>
    <submittedName>
        <fullName evidence="3">F-box domain</fullName>
    </submittedName>
</protein>
<feature type="region of interest" description="Disordered" evidence="1">
    <location>
        <begin position="72"/>
        <end position="93"/>
    </location>
</feature>
<dbReference type="Pfam" id="PF12937">
    <property type="entry name" value="F-box-like"/>
    <property type="match status" value="1"/>
</dbReference>
<accession>A0A200R969</accession>
<dbReference type="InterPro" id="IPR017451">
    <property type="entry name" value="F-box-assoc_interact_dom"/>
</dbReference>
<dbReference type="SUPFAM" id="SSF81383">
    <property type="entry name" value="F-box domain"/>
    <property type="match status" value="1"/>
</dbReference>